<dbReference type="RefSeq" id="WP_166826189.1">
    <property type="nucleotide sequence ID" value="NZ_JAAOLX010000005.1"/>
</dbReference>
<evidence type="ECO:0000313" key="1">
    <source>
        <dbReference type="EMBL" id="NHQ86799.1"/>
    </source>
</evidence>
<reference evidence="1 2" key="1">
    <citation type="submission" date="2020-03" db="EMBL/GenBank/DDBJ databases">
        <title>Draft genome sequence of environmentally isolated violet-colored cultures.</title>
        <authorList>
            <person name="Wilson H.S."/>
        </authorList>
    </citation>
    <scope>NUCLEOTIDE SEQUENCE [LARGE SCALE GENOMIC DNA]</scope>
    <source>
        <strain evidence="1 2">HSC-16F04</strain>
    </source>
</reference>
<organism evidence="1 2">
    <name type="scientific">Iodobacter violaceini</name>
    <dbReference type="NCBI Taxonomy" id="3044271"/>
    <lineage>
        <taxon>Bacteria</taxon>
        <taxon>Pseudomonadati</taxon>
        <taxon>Pseudomonadota</taxon>
        <taxon>Betaproteobacteria</taxon>
        <taxon>Neisseriales</taxon>
        <taxon>Chitinibacteraceae</taxon>
        <taxon>Iodobacter</taxon>
    </lineage>
</organism>
<proteinExistence type="predicted"/>
<keyword evidence="2" id="KW-1185">Reference proteome</keyword>
<gene>
    <name evidence="1" type="ORF">HA050_11785</name>
</gene>
<name>A0ABX0KSU6_9NEIS</name>
<comment type="caution">
    <text evidence="1">The sequence shown here is derived from an EMBL/GenBank/DDBJ whole genome shotgun (WGS) entry which is preliminary data.</text>
</comment>
<protein>
    <submittedName>
        <fullName evidence="1">Uncharacterized protein</fullName>
    </submittedName>
</protein>
<sequence>MELTADEIELIQKRRDKEAARQAAHVFQRKAISTANDFAKWSDEKNQGLAYSTFINDFFYQESDGKQMYAAVERILDAARPQ</sequence>
<accession>A0ABX0KSU6</accession>
<evidence type="ECO:0000313" key="2">
    <source>
        <dbReference type="Proteomes" id="UP000712570"/>
    </source>
</evidence>
<dbReference type="EMBL" id="JAAOLX010000005">
    <property type="protein sequence ID" value="NHQ86799.1"/>
    <property type="molecule type" value="Genomic_DNA"/>
</dbReference>
<dbReference type="Proteomes" id="UP000712570">
    <property type="component" value="Unassembled WGS sequence"/>
</dbReference>